<keyword evidence="2" id="KW-1185">Reference proteome</keyword>
<evidence type="ECO:0000313" key="1">
    <source>
        <dbReference type="EMBL" id="CAG8840653.1"/>
    </source>
</evidence>
<organism evidence="1 2">
    <name type="scientific">Cetraspora pellucida</name>
    <dbReference type="NCBI Taxonomy" id="1433469"/>
    <lineage>
        <taxon>Eukaryota</taxon>
        <taxon>Fungi</taxon>
        <taxon>Fungi incertae sedis</taxon>
        <taxon>Mucoromycota</taxon>
        <taxon>Glomeromycotina</taxon>
        <taxon>Glomeromycetes</taxon>
        <taxon>Diversisporales</taxon>
        <taxon>Gigasporaceae</taxon>
        <taxon>Cetraspora</taxon>
    </lineage>
</organism>
<proteinExistence type="predicted"/>
<feature type="non-terminal residue" evidence="1">
    <location>
        <position position="1"/>
    </location>
</feature>
<comment type="caution">
    <text evidence="1">The sequence shown here is derived from an EMBL/GenBank/DDBJ whole genome shotgun (WGS) entry which is preliminary data.</text>
</comment>
<protein>
    <submittedName>
        <fullName evidence="1">13032_t:CDS:1</fullName>
    </submittedName>
</protein>
<evidence type="ECO:0000313" key="2">
    <source>
        <dbReference type="Proteomes" id="UP000789759"/>
    </source>
</evidence>
<reference evidence="1" key="1">
    <citation type="submission" date="2021-06" db="EMBL/GenBank/DDBJ databases">
        <authorList>
            <person name="Kallberg Y."/>
            <person name="Tangrot J."/>
            <person name="Rosling A."/>
        </authorList>
    </citation>
    <scope>NUCLEOTIDE SEQUENCE</scope>
    <source>
        <strain evidence="1">FL966</strain>
    </source>
</reference>
<dbReference type="EMBL" id="CAJVQA010090732">
    <property type="protein sequence ID" value="CAG8840653.1"/>
    <property type="molecule type" value="Genomic_DNA"/>
</dbReference>
<accession>A0A9N9PE38</accession>
<gene>
    <name evidence="1" type="ORF">CPELLU_LOCUS22047</name>
</gene>
<dbReference type="OrthoDB" id="10390903at2759"/>
<dbReference type="Proteomes" id="UP000789759">
    <property type="component" value="Unassembled WGS sequence"/>
</dbReference>
<name>A0A9N9PE38_9GLOM</name>
<dbReference type="AlphaFoldDB" id="A0A9N9PE38"/>
<sequence>LDAQLMAHITDYREMRDAYENDIHVAKTCDRSLFRIFSFDFAQNLELPHDP</sequence>